<feature type="domain" description="HpcH/HpaI aldolase/citrate lyase" evidence="4">
    <location>
        <begin position="9"/>
        <end position="228"/>
    </location>
</feature>
<reference evidence="5 6" key="1">
    <citation type="submission" date="2020-08" db="EMBL/GenBank/DDBJ databases">
        <title>Genomic Encyclopedia of Type Strains, Phase IV (KMG-IV): sequencing the most valuable type-strain genomes for metagenomic binning, comparative biology and taxonomic classification.</title>
        <authorList>
            <person name="Goeker M."/>
        </authorList>
    </citation>
    <scope>NUCLEOTIDE SEQUENCE [LARGE SCALE GENOMIC DNA]</scope>
    <source>
        <strain evidence="5 6">DSM 12251</strain>
    </source>
</reference>
<dbReference type="GO" id="GO:0005737">
    <property type="term" value="C:cytoplasm"/>
    <property type="evidence" value="ECO:0007669"/>
    <property type="project" value="TreeGrafter"/>
</dbReference>
<protein>
    <submittedName>
        <fullName evidence="5">2-dehydro-3-deoxyglucarate aldolase/4-hydroxy-2-oxoheptanedioate aldolase</fullName>
        <ecNumber evidence="5">4.1.2.20</ecNumber>
        <ecNumber evidence="5">4.1.2.52</ecNumber>
    </submittedName>
</protein>
<dbReference type="GO" id="GO:0046872">
    <property type="term" value="F:metal ion binding"/>
    <property type="evidence" value="ECO:0007669"/>
    <property type="project" value="UniProtKB-KW"/>
</dbReference>
<name>A0A7W7YMM6_9BACT</name>
<dbReference type="Pfam" id="PF03328">
    <property type="entry name" value="HpcH_HpaI"/>
    <property type="match status" value="1"/>
</dbReference>
<dbReference type="Proteomes" id="UP000534294">
    <property type="component" value="Unassembled WGS sequence"/>
</dbReference>
<evidence type="ECO:0000256" key="1">
    <source>
        <dbReference type="ARBA" id="ARBA00005568"/>
    </source>
</evidence>
<evidence type="ECO:0000313" key="6">
    <source>
        <dbReference type="Proteomes" id="UP000534294"/>
    </source>
</evidence>
<sequence length="240" mass="25580">MNPPSPSHIGTWLSIGSPVIAELAAACGFDWVLLDLEHGCESEAAIPNQLRALRGSSTQGIVRVGAPHPDLIARVLDWGAHGIMVPHVNTAAEAEAIVKAAHYAPRGHRGFSRTVRTYDYGLNPPGDELTRPIILAQIETLQGVEQAAAIAAVDGIDALFVGPADLGHDMKVRQSKILYDDCLHTVAQAANQSGKASGILIRNAQDLEKMRSFGFTWLAIDSDLSLLRSGFLGHVQAAKS</sequence>
<dbReference type="InterPro" id="IPR015813">
    <property type="entry name" value="Pyrv/PenolPyrv_kinase-like_dom"/>
</dbReference>
<dbReference type="InterPro" id="IPR005000">
    <property type="entry name" value="Aldolase/citrate-lyase_domain"/>
</dbReference>
<keyword evidence="2" id="KW-0479">Metal-binding</keyword>
<keyword evidence="3 5" id="KW-0456">Lyase</keyword>
<dbReference type="SUPFAM" id="SSF51621">
    <property type="entry name" value="Phosphoenolpyruvate/pyruvate domain"/>
    <property type="match status" value="1"/>
</dbReference>
<dbReference type="AlphaFoldDB" id="A0A7W7YMM6"/>
<dbReference type="InterPro" id="IPR050251">
    <property type="entry name" value="HpcH-HpaI_aldolase"/>
</dbReference>
<dbReference type="GO" id="GO:0008672">
    <property type="term" value="F:2-dehydro-3-deoxyglucarate aldolase activity"/>
    <property type="evidence" value="ECO:0007669"/>
    <property type="project" value="UniProtKB-EC"/>
</dbReference>
<dbReference type="RefSeq" id="WP_184210307.1">
    <property type="nucleotide sequence ID" value="NZ_JACHIF010000006.1"/>
</dbReference>
<evidence type="ECO:0000313" key="5">
    <source>
        <dbReference type="EMBL" id="MBB5038995.1"/>
    </source>
</evidence>
<evidence type="ECO:0000259" key="4">
    <source>
        <dbReference type="Pfam" id="PF03328"/>
    </source>
</evidence>
<dbReference type="InterPro" id="IPR040442">
    <property type="entry name" value="Pyrv_kinase-like_dom_sf"/>
</dbReference>
<comment type="caution">
    <text evidence="5">The sequence shown here is derived from an EMBL/GenBank/DDBJ whole genome shotgun (WGS) entry which is preliminary data.</text>
</comment>
<dbReference type="PANTHER" id="PTHR30502:SF0">
    <property type="entry name" value="PHOSPHOENOLPYRUVATE CARBOXYLASE FAMILY PROTEIN"/>
    <property type="match status" value="1"/>
</dbReference>
<dbReference type="EMBL" id="JACHIF010000006">
    <property type="protein sequence ID" value="MBB5038995.1"/>
    <property type="molecule type" value="Genomic_DNA"/>
</dbReference>
<evidence type="ECO:0000256" key="2">
    <source>
        <dbReference type="ARBA" id="ARBA00022723"/>
    </source>
</evidence>
<dbReference type="PANTHER" id="PTHR30502">
    <property type="entry name" value="2-KETO-3-DEOXY-L-RHAMNONATE ALDOLASE"/>
    <property type="match status" value="1"/>
</dbReference>
<dbReference type="EC" id="4.1.2.52" evidence="5"/>
<keyword evidence="6" id="KW-1185">Reference proteome</keyword>
<proteinExistence type="inferred from homology"/>
<dbReference type="EC" id="4.1.2.20" evidence="5"/>
<organism evidence="5 6">
    <name type="scientific">Prosthecobacter dejongeii</name>
    <dbReference type="NCBI Taxonomy" id="48465"/>
    <lineage>
        <taxon>Bacteria</taxon>
        <taxon>Pseudomonadati</taxon>
        <taxon>Verrucomicrobiota</taxon>
        <taxon>Verrucomicrobiia</taxon>
        <taxon>Verrucomicrobiales</taxon>
        <taxon>Verrucomicrobiaceae</taxon>
        <taxon>Prosthecobacter</taxon>
    </lineage>
</organism>
<comment type="similarity">
    <text evidence="1">Belongs to the HpcH/HpaI aldolase family.</text>
</comment>
<evidence type="ECO:0000256" key="3">
    <source>
        <dbReference type="ARBA" id="ARBA00023239"/>
    </source>
</evidence>
<gene>
    <name evidence="5" type="ORF">HNQ64_003260</name>
</gene>
<dbReference type="Gene3D" id="3.20.20.60">
    <property type="entry name" value="Phosphoenolpyruvate-binding domains"/>
    <property type="match status" value="1"/>
</dbReference>
<accession>A0A7W7YMM6</accession>